<organism evidence="2 3">
    <name type="scientific">Croceibacterium selenioxidans</name>
    <dbReference type="NCBI Taxonomy" id="2838833"/>
    <lineage>
        <taxon>Bacteria</taxon>
        <taxon>Pseudomonadati</taxon>
        <taxon>Pseudomonadota</taxon>
        <taxon>Alphaproteobacteria</taxon>
        <taxon>Sphingomonadales</taxon>
        <taxon>Erythrobacteraceae</taxon>
        <taxon>Croceibacterium</taxon>
    </lineage>
</organism>
<dbReference type="Proteomes" id="UP000811255">
    <property type="component" value="Unassembled WGS sequence"/>
</dbReference>
<evidence type="ECO:0000313" key="2">
    <source>
        <dbReference type="EMBL" id="MBT2134173.1"/>
    </source>
</evidence>
<accession>A0ABS5W4G1</accession>
<dbReference type="Pfam" id="PF13302">
    <property type="entry name" value="Acetyltransf_3"/>
    <property type="match status" value="1"/>
</dbReference>
<comment type="caution">
    <text evidence="2">The sequence shown here is derived from an EMBL/GenBank/DDBJ whole genome shotgun (WGS) entry which is preliminary data.</text>
</comment>
<dbReference type="PANTHER" id="PTHR43441">
    <property type="entry name" value="RIBOSOMAL-PROTEIN-SERINE ACETYLTRANSFERASE"/>
    <property type="match status" value="1"/>
</dbReference>
<dbReference type="PROSITE" id="PS51186">
    <property type="entry name" value="GNAT"/>
    <property type="match status" value="1"/>
</dbReference>
<dbReference type="InterPro" id="IPR000182">
    <property type="entry name" value="GNAT_dom"/>
</dbReference>
<protein>
    <submittedName>
        <fullName evidence="2">GNAT family N-acetyltransferase</fullName>
    </submittedName>
</protein>
<evidence type="ECO:0000259" key="1">
    <source>
        <dbReference type="PROSITE" id="PS51186"/>
    </source>
</evidence>
<sequence>MITPRFVLRKLTRADAPALYPSFADPVVMRWWSRGPFLSVEELAEWLVPSTGWEKGRSWAVTEGEGGSAIGRLAAIDRGDGITELAHLVIRERQGQGVAREALGALVDHLFGIEQRRRVFADTDPDNLASNRVLQSLGFVCEGRLREQWTTHIGRRDSLIWGLLDHEWQSRAQSPN</sequence>
<gene>
    <name evidence="2" type="ORF">KK137_07495</name>
</gene>
<dbReference type="Gene3D" id="3.40.630.30">
    <property type="match status" value="1"/>
</dbReference>
<dbReference type="SUPFAM" id="SSF55729">
    <property type="entry name" value="Acyl-CoA N-acyltransferases (Nat)"/>
    <property type="match status" value="1"/>
</dbReference>
<evidence type="ECO:0000313" key="3">
    <source>
        <dbReference type="Proteomes" id="UP000811255"/>
    </source>
</evidence>
<proteinExistence type="predicted"/>
<feature type="domain" description="N-acetyltransferase" evidence="1">
    <location>
        <begin position="6"/>
        <end position="160"/>
    </location>
</feature>
<dbReference type="EMBL" id="JAHFVK010000001">
    <property type="protein sequence ID" value="MBT2134173.1"/>
    <property type="molecule type" value="Genomic_DNA"/>
</dbReference>
<dbReference type="PANTHER" id="PTHR43441:SF6">
    <property type="entry name" value="N-ACETYLTRANSFERASE DOMAIN-CONTAINING PROTEIN"/>
    <property type="match status" value="1"/>
</dbReference>
<reference evidence="2 3" key="1">
    <citation type="submission" date="2021-05" db="EMBL/GenBank/DDBJ databases">
        <title>Croceibacterium sp. LX-88 genome sequence.</title>
        <authorList>
            <person name="Luo X."/>
        </authorList>
    </citation>
    <scope>NUCLEOTIDE SEQUENCE [LARGE SCALE GENOMIC DNA]</scope>
    <source>
        <strain evidence="2 3">LX-88</strain>
    </source>
</reference>
<dbReference type="InterPro" id="IPR051908">
    <property type="entry name" value="Ribosomal_N-acetyltransferase"/>
</dbReference>
<keyword evidence="3" id="KW-1185">Reference proteome</keyword>
<name>A0ABS5W4G1_9SPHN</name>
<dbReference type="InterPro" id="IPR016181">
    <property type="entry name" value="Acyl_CoA_acyltransferase"/>
</dbReference>